<dbReference type="PANTHER" id="PTHR43404">
    <property type="entry name" value="LIPOPOLYSACCHARIDE CHOLINEPHOSPHOTRANSFERASE LICD"/>
    <property type="match status" value="1"/>
</dbReference>
<dbReference type="Pfam" id="PF04991">
    <property type="entry name" value="LicD"/>
    <property type="match status" value="1"/>
</dbReference>
<dbReference type="AlphaFoldDB" id="A0A2K4ZAQ5"/>
<dbReference type="OrthoDB" id="9786100at2"/>
<organism evidence="3 4">
    <name type="scientific">Acetatifactor muris</name>
    <dbReference type="NCBI Taxonomy" id="879566"/>
    <lineage>
        <taxon>Bacteria</taxon>
        <taxon>Bacillati</taxon>
        <taxon>Bacillota</taxon>
        <taxon>Clostridia</taxon>
        <taxon>Lachnospirales</taxon>
        <taxon>Lachnospiraceae</taxon>
        <taxon>Acetatifactor</taxon>
    </lineage>
</organism>
<protein>
    <submittedName>
        <fullName evidence="3">LicD family protein</fullName>
    </submittedName>
</protein>
<evidence type="ECO:0000313" key="3">
    <source>
        <dbReference type="EMBL" id="SOY27530.1"/>
    </source>
</evidence>
<dbReference type="PANTHER" id="PTHR43404:SF2">
    <property type="entry name" value="LIPOPOLYSACCHARIDE CHOLINEPHOSPHOTRANSFERASE LICD"/>
    <property type="match status" value="1"/>
</dbReference>
<evidence type="ECO:0000256" key="1">
    <source>
        <dbReference type="SAM" id="MobiDB-lite"/>
    </source>
</evidence>
<evidence type="ECO:0000259" key="2">
    <source>
        <dbReference type="Pfam" id="PF04991"/>
    </source>
</evidence>
<keyword evidence="4" id="KW-1185">Reference proteome</keyword>
<evidence type="ECO:0000313" key="4">
    <source>
        <dbReference type="Proteomes" id="UP000236311"/>
    </source>
</evidence>
<dbReference type="EMBL" id="OFSM01000001">
    <property type="protein sequence ID" value="SOY27530.1"/>
    <property type="molecule type" value="Genomic_DNA"/>
</dbReference>
<dbReference type="Proteomes" id="UP000236311">
    <property type="component" value="Unassembled WGS sequence"/>
</dbReference>
<feature type="region of interest" description="Disordered" evidence="1">
    <location>
        <begin position="254"/>
        <end position="282"/>
    </location>
</feature>
<accession>A0A2K4ZAQ5</accession>
<dbReference type="GO" id="GO:0009100">
    <property type="term" value="P:glycoprotein metabolic process"/>
    <property type="evidence" value="ECO:0007669"/>
    <property type="project" value="UniProtKB-ARBA"/>
</dbReference>
<dbReference type="InterPro" id="IPR007074">
    <property type="entry name" value="LicD/FKTN/FKRP_NTP_transf"/>
</dbReference>
<sequence length="282" mass="33684">MEEFEYTPQNIRRLQMVELDMLKEADRICRKNNIHYELDGGTLLGAVRHKGFIPWDDDIDIRMLRKDYDKFCVVCEQELDPEKYFLQTYKTDPGYRWGYARILRKGTMFRRKNQDMLTMKRGIFIDIFPCDGMPERQPWKAIFNFRCYAVRKILYSPVGAVNDNNLGKRTVYKILRMLPAKIAFREMERLSDKYADRDTRLIRTIGWGAPEENKGFLRDWMEKSCEIEFENLQVKVPVDADGYLRFMFGDDYMTPPPEEQRKPKHTATDIDFEQGWCNQDEN</sequence>
<reference evidence="3 4" key="1">
    <citation type="submission" date="2018-01" db="EMBL/GenBank/DDBJ databases">
        <authorList>
            <person name="Gaut B.S."/>
            <person name="Morton B.R."/>
            <person name="Clegg M.T."/>
            <person name="Duvall M.R."/>
        </authorList>
    </citation>
    <scope>NUCLEOTIDE SEQUENCE [LARGE SCALE GENOMIC DNA]</scope>
    <source>
        <strain evidence="3">GP69</strain>
    </source>
</reference>
<dbReference type="RefSeq" id="WP_103237649.1">
    <property type="nucleotide sequence ID" value="NZ_JANJZD010000016.1"/>
</dbReference>
<dbReference type="InterPro" id="IPR052942">
    <property type="entry name" value="LPS_cholinephosphotransferase"/>
</dbReference>
<feature type="domain" description="LicD/FKTN/FKRP nucleotidyltransferase" evidence="2">
    <location>
        <begin position="29"/>
        <end position="249"/>
    </location>
</feature>
<proteinExistence type="predicted"/>
<name>A0A2K4ZAQ5_9FIRM</name>
<gene>
    <name evidence="3" type="ORF">AMURIS_00234</name>
</gene>